<evidence type="ECO:0000313" key="10">
    <source>
        <dbReference type="EMBL" id="SJZ98605.1"/>
    </source>
</evidence>
<dbReference type="Gene3D" id="3.40.228.10">
    <property type="entry name" value="Dimethylsulfoxide Reductase, domain 2"/>
    <property type="match status" value="1"/>
</dbReference>
<dbReference type="SUPFAM" id="SSF50692">
    <property type="entry name" value="ADC-like"/>
    <property type="match status" value="1"/>
</dbReference>
<comment type="similarity">
    <text evidence="1">Belongs to the prokaryotic molybdopterin-containing oxidoreductase family.</text>
</comment>
<dbReference type="GO" id="GO:0046872">
    <property type="term" value="F:metal ion binding"/>
    <property type="evidence" value="ECO:0007669"/>
    <property type="project" value="UniProtKB-KW"/>
</dbReference>
<keyword evidence="8" id="KW-0411">Iron-sulfur</keyword>
<dbReference type="InterPro" id="IPR050612">
    <property type="entry name" value="Prok_Mopterin_Oxidored"/>
</dbReference>
<keyword evidence="5" id="KW-0732">Signal</keyword>
<dbReference type="GO" id="GO:0051539">
    <property type="term" value="F:4 iron, 4 sulfur cluster binding"/>
    <property type="evidence" value="ECO:0007669"/>
    <property type="project" value="UniProtKB-KW"/>
</dbReference>
<evidence type="ECO:0000256" key="2">
    <source>
        <dbReference type="ARBA" id="ARBA00022485"/>
    </source>
</evidence>
<dbReference type="PROSITE" id="PS51318">
    <property type="entry name" value="TAT"/>
    <property type="match status" value="1"/>
</dbReference>
<dbReference type="AlphaFoldDB" id="A0A1T4Q466"/>
<dbReference type="InterPro" id="IPR019546">
    <property type="entry name" value="TAT_signal_bac_arc"/>
</dbReference>
<keyword evidence="4" id="KW-0479">Metal-binding</keyword>
<dbReference type="EMBL" id="FUXM01000016">
    <property type="protein sequence ID" value="SJZ98605.1"/>
    <property type="molecule type" value="Genomic_DNA"/>
</dbReference>
<feature type="domain" description="4Fe-4S Mo/W bis-MGD-type" evidence="9">
    <location>
        <begin position="48"/>
        <end position="121"/>
    </location>
</feature>
<keyword evidence="6" id="KW-0560">Oxidoreductase</keyword>
<gene>
    <name evidence="10" type="ORF">SAMN02745885_01520</name>
</gene>
<dbReference type="Gene3D" id="3.30.200.210">
    <property type="match status" value="1"/>
</dbReference>
<dbReference type="Pfam" id="PF01568">
    <property type="entry name" value="Molydop_binding"/>
    <property type="match status" value="1"/>
</dbReference>
<protein>
    <submittedName>
        <fullName evidence="10">Tat (Twin-arginine translocation) pathway signal sequence</fullName>
    </submittedName>
</protein>
<dbReference type="InterPro" id="IPR006656">
    <property type="entry name" value="Mopterin_OxRdtase"/>
</dbReference>
<dbReference type="Gene3D" id="3.40.50.740">
    <property type="match status" value="1"/>
</dbReference>
<dbReference type="InterPro" id="IPR006963">
    <property type="entry name" value="Mopterin_OxRdtase_4Fe-4S_dom"/>
</dbReference>
<dbReference type="Gene3D" id="2.40.40.20">
    <property type="match status" value="1"/>
</dbReference>
<organism evidence="10 11">
    <name type="scientific">Carboxydocella sporoproducens DSM 16521</name>
    <dbReference type="NCBI Taxonomy" id="1121270"/>
    <lineage>
        <taxon>Bacteria</taxon>
        <taxon>Bacillati</taxon>
        <taxon>Bacillota</taxon>
        <taxon>Clostridia</taxon>
        <taxon>Eubacteriales</taxon>
        <taxon>Clostridiales Family XVI. Incertae Sedis</taxon>
        <taxon>Carboxydocella</taxon>
    </lineage>
</organism>
<proteinExistence type="inferred from homology"/>
<keyword evidence="3" id="KW-0500">Molybdenum</keyword>
<dbReference type="Pfam" id="PF04879">
    <property type="entry name" value="Molybdop_Fe4S4"/>
    <property type="match status" value="1"/>
</dbReference>
<dbReference type="InterPro" id="IPR006311">
    <property type="entry name" value="TAT_signal"/>
</dbReference>
<dbReference type="Proteomes" id="UP000189933">
    <property type="component" value="Unassembled WGS sequence"/>
</dbReference>
<evidence type="ECO:0000256" key="7">
    <source>
        <dbReference type="ARBA" id="ARBA00023004"/>
    </source>
</evidence>
<dbReference type="OrthoDB" id="9810782at2"/>
<accession>A0A1T4Q466</accession>
<dbReference type="NCBIfam" id="TIGR01409">
    <property type="entry name" value="TAT_signal_seq"/>
    <property type="match status" value="1"/>
</dbReference>
<keyword evidence="11" id="KW-1185">Reference proteome</keyword>
<evidence type="ECO:0000256" key="3">
    <source>
        <dbReference type="ARBA" id="ARBA00022505"/>
    </source>
</evidence>
<dbReference type="RefSeq" id="WP_078665585.1">
    <property type="nucleotide sequence ID" value="NZ_FUXM01000016.1"/>
</dbReference>
<dbReference type="InterPro" id="IPR006657">
    <property type="entry name" value="MoPterin_dinucl-bd_dom"/>
</dbReference>
<sequence length="1066" mass="118330">MDINRRDFLKTSALLGGVAVLAGQAEPLTEAVAATGKPQDKYPLDNPENIIYSVCLQCNTGCGIKVKLLNGQAVKIDGNPYSPWTMYPSIKYATDIKEAAKIDGAICPKGQSGIQTVYDPYRIRRVLKRAGKRGSNKWVSIPFSQAIKEIVYGGKLFASVPGEENRVVPGLMDVWALRDPQVAKAMAADVENLWNKKMTLAEFQSKWADHLDKLIDPAHPDLGPKNNQFVFAWGRLKGGRSEFIKRFTNDGLGSINTHGHTTVCQGSLYFTGKAMSEQYAFDSKKGKVDWTGGDKFYWQADTPNSEFILFVGASPFEANYGPAQRIPKITEGLECGRLKIAVVDPRYNKAASKAWKWLPNKPGTEAAVALAMINWIISNNKYDARYLANANKAAATADGEPTWSNASWLVKIVDGKPTEFLRGSEIGLPKISKSETISGTTYDYELDPLVVWKDGQPVAVDPNSTAEAVEGELDVETTINGITVKSSFRLLKDHALSKTIDEWADICGLEPEDLIALAREFTSHGKKAAADVHRGVSQHTNGFYNVGVWMSLNLLIGNFDWKGGMIKASTYNYDGTKTGKPFDMTKNPGKIANFGISSIRHNVKYENTTIFNGYPAKRHWYTLASDVYQEIIPSIGDAYPYPVKVLFQYMGSPVYSLPGGHKNIEVLSDVNKLPLYVAFDIVVGESSMYADYIFPDLTYLERWEFHGSHPNVAQKVQPVRQPAIAPLTEKVTVFGQTMPISLETVLLAIAEEMKLPGFGTDAFGPGRHLKHQDDMYIPMLANLAFGDDATGKETVPEASAEEIAVFYAARKHLPKEVFDPQRWQALVGESWFKRIIYLLNRGGLYQDFEKAYDGEKVKNKYGKQINLYQEKTYKTKNSMTGKAFPGLPQYIRPYADALGRPINDLSEGYNLTLITYKDILHTKSRTASNYWNLAVESENYIWVNPRDAYRYGLKTGDRVKIVSASNTSGVWDLKNGQKKEMIGKVKVTEGIRDGVIAFSLGWGHWSYGSQDVTVDGKVIKGDSRRRQGVHGNAAMRLDPVINNTCISDLAGGSAVFYDTRVKLVKV</sequence>
<evidence type="ECO:0000313" key="11">
    <source>
        <dbReference type="Proteomes" id="UP000189933"/>
    </source>
</evidence>
<evidence type="ECO:0000256" key="6">
    <source>
        <dbReference type="ARBA" id="ARBA00023002"/>
    </source>
</evidence>
<dbReference type="SUPFAM" id="SSF53706">
    <property type="entry name" value="Formate dehydrogenase/DMSO reductase, domains 1-3"/>
    <property type="match status" value="1"/>
</dbReference>
<dbReference type="GO" id="GO:0043546">
    <property type="term" value="F:molybdopterin cofactor binding"/>
    <property type="evidence" value="ECO:0007669"/>
    <property type="project" value="InterPro"/>
</dbReference>
<evidence type="ECO:0000259" key="9">
    <source>
        <dbReference type="PROSITE" id="PS51669"/>
    </source>
</evidence>
<reference evidence="11" key="1">
    <citation type="submission" date="2017-02" db="EMBL/GenBank/DDBJ databases">
        <authorList>
            <person name="Varghese N."/>
            <person name="Submissions S."/>
        </authorList>
    </citation>
    <scope>NUCLEOTIDE SEQUENCE [LARGE SCALE GENOMIC DNA]</scope>
    <source>
        <strain evidence="11">DSM 16521</strain>
    </source>
</reference>
<dbReference type="PANTHER" id="PTHR43742">
    <property type="entry name" value="TRIMETHYLAMINE-N-OXIDE REDUCTASE"/>
    <property type="match status" value="1"/>
</dbReference>
<evidence type="ECO:0000256" key="8">
    <source>
        <dbReference type="ARBA" id="ARBA00023014"/>
    </source>
</evidence>
<dbReference type="Pfam" id="PF00384">
    <property type="entry name" value="Molybdopterin"/>
    <property type="match status" value="1"/>
</dbReference>
<keyword evidence="7" id="KW-0408">Iron</keyword>
<dbReference type="CDD" id="cd02780">
    <property type="entry name" value="MopB_CT_Tetrathionate_Arsenate-R"/>
    <property type="match status" value="1"/>
</dbReference>
<dbReference type="SMART" id="SM00926">
    <property type="entry name" value="Molybdop_Fe4S4"/>
    <property type="match status" value="1"/>
</dbReference>
<name>A0A1T4Q466_9FIRM</name>
<dbReference type="GO" id="GO:0016491">
    <property type="term" value="F:oxidoreductase activity"/>
    <property type="evidence" value="ECO:0007669"/>
    <property type="project" value="UniProtKB-KW"/>
</dbReference>
<dbReference type="PROSITE" id="PS51669">
    <property type="entry name" value="4FE4S_MOW_BIS_MGD"/>
    <property type="match status" value="1"/>
</dbReference>
<dbReference type="InterPro" id="IPR009010">
    <property type="entry name" value="Asp_de-COase-like_dom_sf"/>
</dbReference>
<dbReference type="PANTHER" id="PTHR43742:SF9">
    <property type="entry name" value="TETRATHIONATE REDUCTASE SUBUNIT A"/>
    <property type="match status" value="1"/>
</dbReference>
<keyword evidence="2" id="KW-0004">4Fe-4S</keyword>
<evidence type="ECO:0000256" key="5">
    <source>
        <dbReference type="ARBA" id="ARBA00022729"/>
    </source>
</evidence>
<dbReference type="InterPro" id="IPR037946">
    <property type="entry name" value="MopB_CT_Tetrathionate"/>
</dbReference>
<evidence type="ECO:0000256" key="4">
    <source>
        <dbReference type="ARBA" id="ARBA00022723"/>
    </source>
</evidence>
<evidence type="ECO:0000256" key="1">
    <source>
        <dbReference type="ARBA" id="ARBA00010312"/>
    </source>
</evidence>